<comment type="subcellular location">
    <subcellularLocation>
        <location evidence="6">Cytoplasm</location>
    </subcellularLocation>
</comment>
<comment type="catalytic activity">
    <reaction evidence="6">
        <text>AMP + ATP = 2 ADP</text>
        <dbReference type="Rhea" id="RHEA:12973"/>
        <dbReference type="ChEBI" id="CHEBI:30616"/>
        <dbReference type="ChEBI" id="CHEBI:456215"/>
        <dbReference type="ChEBI" id="CHEBI:456216"/>
        <dbReference type="EC" id="2.7.4.3"/>
    </reaction>
</comment>
<keyword evidence="6" id="KW-0067">ATP-binding</keyword>
<evidence type="ECO:0000256" key="1">
    <source>
        <dbReference type="ARBA" id="ARBA00022679"/>
    </source>
</evidence>
<accession>A0A1F6EX52</accession>
<reference evidence="7 8" key="1">
    <citation type="journal article" date="2016" name="Nat. Commun.">
        <title>Thousands of microbial genomes shed light on interconnected biogeochemical processes in an aquifer system.</title>
        <authorList>
            <person name="Anantharaman K."/>
            <person name="Brown C.T."/>
            <person name="Hug L.A."/>
            <person name="Sharon I."/>
            <person name="Castelle C.J."/>
            <person name="Probst A.J."/>
            <person name="Thomas B.C."/>
            <person name="Singh A."/>
            <person name="Wilkins M.J."/>
            <person name="Karaoz U."/>
            <person name="Brodie E.L."/>
            <person name="Williams K.H."/>
            <person name="Hubbard S.S."/>
            <person name="Banfield J.F."/>
        </authorList>
    </citation>
    <scope>NUCLEOTIDE SEQUENCE [LARGE SCALE GENOMIC DNA]</scope>
</reference>
<evidence type="ECO:0000313" key="8">
    <source>
        <dbReference type="Proteomes" id="UP000178811"/>
    </source>
</evidence>
<evidence type="ECO:0000256" key="2">
    <source>
        <dbReference type="ARBA" id="ARBA00022727"/>
    </source>
</evidence>
<organism evidence="7 8">
    <name type="scientific">Candidatus Kaiserbacteria bacterium RIFCSPLOWO2_01_FULL_52_12b</name>
    <dbReference type="NCBI Taxonomy" id="1798509"/>
    <lineage>
        <taxon>Bacteria</taxon>
        <taxon>Candidatus Kaiseribacteriota</taxon>
    </lineage>
</organism>
<comment type="similarity">
    <text evidence="5">Belongs to the adenylate kinase family.</text>
</comment>
<dbReference type="InterPro" id="IPR027417">
    <property type="entry name" value="P-loop_NTPase"/>
</dbReference>
<evidence type="ECO:0000256" key="6">
    <source>
        <dbReference type="RuleBase" id="RU003331"/>
    </source>
</evidence>
<dbReference type="InterPro" id="IPR000850">
    <property type="entry name" value="Adenylat/UMP-CMP_kin"/>
</dbReference>
<dbReference type="GO" id="GO:0005737">
    <property type="term" value="C:cytoplasm"/>
    <property type="evidence" value="ECO:0007669"/>
    <property type="project" value="UniProtKB-SubCell"/>
</dbReference>
<evidence type="ECO:0000256" key="3">
    <source>
        <dbReference type="ARBA" id="ARBA00022741"/>
    </source>
</evidence>
<dbReference type="CDD" id="cd01428">
    <property type="entry name" value="ADK"/>
    <property type="match status" value="1"/>
</dbReference>
<sequence length="180" mass="20207">MGKPGCGKGTQAKLLSEKTGWKVISSGSQFRAIATENTSVGRKVKSEIDIGDLPPHWFAMYLYLKALFSIPENDGIIFDGFNRKVPEAELIIDSLKWLGRPFFILDIHVSDKSVHQRLMLRKEVEGRLDDSMIDARLKNYREYTEPAIELFRKSGTLIEINGEPTPEEIAVAVRTALGIT</sequence>
<dbReference type="GO" id="GO:0004017">
    <property type="term" value="F:AMP kinase activity"/>
    <property type="evidence" value="ECO:0007669"/>
    <property type="project" value="UniProtKB-EC"/>
</dbReference>
<name>A0A1F6EX52_9BACT</name>
<protein>
    <recommendedName>
        <fullName evidence="6">Adenylate kinase</fullName>
        <ecNumber evidence="6">2.7.4.3</ecNumber>
    </recommendedName>
</protein>
<evidence type="ECO:0000256" key="4">
    <source>
        <dbReference type="ARBA" id="ARBA00022777"/>
    </source>
</evidence>
<comment type="caution">
    <text evidence="7">The sequence shown here is derived from an EMBL/GenBank/DDBJ whole genome shotgun (WGS) entry which is preliminary data.</text>
</comment>
<proteinExistence type="inferred from homology"/>
<keyword evidence="4 5" id="KW-0418">Kinase</keyword>
<dbReference type="Pfam" id="PF00406">
    <property type="entry name" value="ADK"/>
    <property type="match status" value="1"/>
</dbReference>
<keyword evidence="2" id="KW-0545">Nucleotide biosynthesis</keyword>
<dbReference type="AlphaFoldDB" id="A0A1F6EX52"/>
<keyword evidence="3 6" id="KW-0547">Nucleotide-binding</keyword>
<dbReference type="EMBL" id="MFLW01000021">
    <property type="protein sequence ID" value="OGG78188.1"/>
    <property type="molecule type" value="Genomic_DNA"/>
</dbReference>
<dbReference type="PANTHER" id="PTHR23359">
    <property type="entry name" value="NUCLEOTIDE KINASE"/>
    <property type="match status" value="1"/>
</dbReference>
<keyword evidence="1 5" id="KW-0808">Transferase</keyword>
<dbReference type="EC" id="2.7.4.3" evidence="6"/>
<dbReference type="GO" id="GO:0005524">
    <property type="term" value="F:ATP binding"/>
    <property type="evidence" value="ECO:0007669"/>
    <property type="project" value="UniProtKB-KW"/>
</dbReference>
<dbReference type="Gene3D" id="3.40.50.300">
    <property type="entry name" value="P-loop containing nucleotide triphosphate hydrolases"/>
    <property type="match status" value="1"/>
</dbReference>
<dbReference type="Proteomes" id="UP000178811">
    <property type="component" value="Unassembled WGS sequence"/>
</dbReference>
<dbReference type="SUPFAM" id="SSF52540">
    <property type="entry name" value="P-loop containing nucleoside triphosphate hydrolases"/>
    <property type="match status" value="1"/>
</dbReference>
<gene>
    <name evidence="7" type="ORF">A3A36_00750</name>
</gene>
<dbReference type="PRINTS" id="PR00094">
    <property type="entry name" value="ADENYLTKNASE"/>
</dbReference>
<evidence type="ECO:0000256" key="5">
    <source>
        <dbReference type="RuleBase" id="RU003330"/>
    </source>
</evidence>
<evidence type="ECO:0000313" key="7">
    <source>
        <dbReference type="EMBL" id="OGG78188.1"/>
    </source>
</evidence>
<comment type="subunit">
    <text evidence="6">Monomer.</text>
</comment>